<keyword evidence="2" id="KW-0560">Oxidoreductase</keyword>
<evidence type="ECO:0000313" key="3">
    <source>
        <dbReference type="EMBL" id="QKJ26246.1"/>
    </source>
</evidence>
<reference evidence="3 4" key="1">
    <citation type="submission" date="2020-05" db="EMBL/GenBank/DDBJ databases">
        <title>Complete genome sequencing of Campylobacter and Arcobacter type strains.</title>
        <authorList>
            <person name="Miller W.G."/>
            <person name="Yee E."/>
        </authorList>
    </citation>
    <scope>NUCLEOTIDE SEQUENCE [LARGE SCALE GENOMIC DNA]</scope>
    <source>
        <strain evidence="3 4">LMG 21996</strain>
    </source>
</reference>
<keyword evidence="1" id="KW-0285">Flavoprotein</keyword>
<evidence type="ECO:0000256" key="2">
    <source>
        <dbReference type="ARBA" id="ARBA00023002"/>
    </source>
</evidence>
<dbReference type="PRINTS" id="PR00368">
    <property type="entry name" value="FADPNR"/>
</dbReference>
<proteinExistence type="predicted"/>
<protein>
    <submittedName>
        <fullName evidence="3">Pyridine nucleotide-disulfide oxidoreductase</fullName>
    </submittedName>
</protein>
<dbReference type="Proteomes" id="UP000509513">
    <property type="component" value="Chromosome"/>
</dbReference>
<dbReference type="KEGG" id="acib:ACBT_0267"/>
<organism evidence="3 4">
    <name type="scientific">Aliarcobacter cibarius</name>
    <dbReference type="NCBI Taxonomy" id="255507"/>
    <lineage>
        <taxon>Bacteria</taxon>
        <taxon>Pseudomonadati</taxon>
        <taxon>Campylobacterota</taxon>
        <taxon>Epsilonproteobacteria</taxon>
        <taxon>Campylobacterales</taxon>
        <taxon>Arcobacteraceae</taxon>
        <taxon>Aliarcobacter</taxon>
    </lineage>
</organism>
<accession>A0A7L5JM62</accession>
<name>A0A7L5JM62_9BACT</name>
<dbReference type="Gene3D" id="3.50.50.60">
    <property type="entry name" value="FAD/NAD(P)-binding domain"/>
    <property type="match status" value="2"/>
</dbReference>
<evidence type="ECO:0000256" key="1">
    <source>
        <dbReference type="ARBA" id="ARBA00022630"/>
    </source>
</evidence>
<dbReference type="Pfam" id="PF13738">
    <property type="entry name" value="Pyr_redox_3"/>
    <property type="match status" value="1"/>
</dbReference>
<dbReference type="AlphaFoldDB" id="A0A7L5JM62"/>
<dbReference type="SUPFAM" id="SSF51905">
    <property type="entry name" value="FAD/NAD(P)-binding domain"/>
    <property type="match status" value="1"/>
</dbReference>
<dbReference type="RefSeq" id="WP_034218380.1">
    <property type="nucleotide sequence ID" value="NZ_CP054051.1"/>
</dbReference>
<dbReference type="PANTHER" id="PTHR48105">
    <property type="entry name" value="THIOREDOXIN REDUCTASE 1-RELATED-RELATED"/>
    <property type="match status" value="1"/>
</dbReference>
<dbReference type="EMBL" id="CP054051">
    <property type="protein sequence ID" value="QKJ26246.1"/>
    <property type="molecule type" value="Genomic_DNA"/>
</dbReference>
<evidence type="ECO:0000313" key="4">
    <source>
        <dbReference type="Proteomes" id="UP000509513"/>
    </source>
</evidence>
<dbReference type="InterPro" id="IPR050097">
    <property type="entry name" value="Ferredoxin-NADP_redctase_2"/>
</dbReference>
<sequence>MIDEIYDIVILGAGPAGIATAYEAEILGLKKILILEKTTSHSSTIKNFYEEGKPIDRDWGGHVVELLGNIDFQYIKEKKIDIFDSILSKSEIIKTVFNSEAYLVEKRDELFTIQATSGKYYSKNVVIAIGRMAKPQKPDYKLPRKLAKRINFDLSSASTGEKILVVGGGDSASEYACSLSKNNDVTITYRKEKFTRPNPLNQKKLQDYFENGTLKYKLGVDIKEIIDENGLIKILYSDDSSDIYERMIFALGGTTPIDFIMNCGITIDEFSQPIYNENNETVIKGLFVTGDIVFKNGGSISLAFNQGYKIAKFITKS</sequence>
<dbReference type="GO" id="GO:0016491">
    <property type="term" value="F:oxidoreductase activity"/>
    <property type="evidence" value="ECO:0007669"/>
    <property type="project" value="UniProtKB-KW"/>
</dbReference>
<dbReference type="PRINTS" id="PR00469">
    <property type="entry name" value="PNDRDTASEII"/>
</dbReference>
<dbReference type="InterPro" id="IPR036188">
    <property type="entry name" value="FAD/NAD-bd_sf"/>
</dbReference>
<gene>
    <name evidence="3" type="ORF">ACBT_0267</name>
</gene>